<feature type="compositionally biased region" description="Polar residues" evidence="1">
    <location>
        <begin position="241"/>
        <end position="252"/>
    </location>
</feature>
<feature type="region of interest" description="Disordered" evidence="1">
    <location>
        <begin position="237"/>
        <end position="256"/>
    </location>
</feature>
<gene>
    <name evidence="2" type="ORF">H4R20_002151</name>
</gene>
<dbReference type="OrthoDB" id="5592443at2759"/>
<name>A0A9W8HVP2_9FUNG</name>
<protein>
    <submittedName>
        <fullName evidence="2">Uncharacterized protein</fullName>
    </submittedName>
</protein>
<feature type="compositionally biased region" description="Basic and acidic residues" evidence="1">
    <location>
        <begin position="143"/>
        <end position="166"/>
    </location>
</feature>
<organism evidence="2 3">
    <name type="scientific">Coemansia guatemalensis</name>
    <dbReference type="NCBI Taxonomy" id="2761395"/>
    <lineage>
        <taxon>Eukaryota</taxon>
        <taxon>Fungi</taxon>
        <taxon>Fungi incertae sedis</taxon>
        <taxon>Zoopagomycota</taxon>
        <taxon>Kickxellomycotina</taxon>
        <taxon>Kickxellomycetes</taxon>
        <taxon>Kickxellales</taxon>
        <taxon>Kickxellaceae</taxon>
        <taxon>Coemansia</taxon>
    </lineage>
</organism>
<dbReference type="Proteomes" id="UP001140094">
    <property type="component" value="Unassembled WGS sequence"/>
</dbReference>
<keyword evidence="3" id="KW-1185">Reference proteome</keyword>
<reference evidence="2" key="1">
    <citation type="submission" date="2022-07" db="EMBL/GenBank/DDBJ databases">
        <title>Phylogenomic reconstructions and comparative analyses of Kickxellomycotina fungi.</title>
        <authorList>
            <person name="Reynolds N.K."/>
            <person name="Stajich J.E."/>
            <person name="Barry K."/>
            <person name="Grigoriev I.V."/>
            <person name="Crous P."/>
            <person name="Smith M.E."/>
        </authorList>
    </citation>
    <scope>NUCLEOTIDE SEQUENCE</scope>
    <source>
        <strain evidence="2">NRRL 1565</strain>
    </source>
</reference>
<evidence type="ECO:0000256" key="1">
    <source>
        <dbReference type="SAM" id="MobiDB-lite"/>
    </source>
</evidence>
<dbReference type="AlphaFoldDB" id="A0A9W8HVP2"/>
<feature type="region of interest" description="Disordered" evidence="1">
    <location>
        <begin position="113"/>
        <end position="188"/>
    </location>
</feature>
<feature type="compositionally biased region" description="Basic residues" evidence="1">
    <location>
        <begin position="129"/>
        <end position="142"/>
    </location>
</feature>
<comment type="caution">
    <text evidence="2">The sequence shown here is derived from an EMBL/GenBank/DDBJ whole genome shotgun (WGS) entry which is preliminary data.</text>
</comment>
<accession>A0A9W8HVP2</accession>
<proteinExistence type="predicted"/>
<evidence type="ECO:0000313" key="2">
    <source>
        <dbReference type="EMBL" id="KAJ2805287.1"/>
    </source>
</evidence>
<sequence>MDDMTDQQSEDWSLVHYPSSYSEPQAGTATYSRGRDHMVTAWLDSCRSVSYSPSPDSASSLLISAVHTVPIDLNGTHSPQPQKQCINRTLSAASLADFLNCVEPCRPSFLDRSYSPNHHHRELKNQRQYQKKGQLHRQTKHKGGTEPTDKDYTRCRRYETQFDQSRKRQHSTKTDANGNPMAMGRSSEKSSAEILSHAFHHFAAFHPLDFTSQSEASSNIATLVGGGSSHLGSIYDWPDKSVTSPPSSPGSHDTQHSIGAGFNTLANVWSFFSGVLEDLTRDTTFIN</sequence>
<dbReference type="EMBL" id="JANBUO010000304">
    <property type="protein sequence ID" value="KAJ2805287.1"/>
    <property type="molecule type" value="Genomic_DNA"/>
</dbReference>
<evidence type="ECO:0000313" key="3">
    <source>
        <dbReference type="Proteomes" id="UP001140094"/>
    </source>
</evidence>